<gene>
    <name evidence="11" type="ORF">GCM10009539_20130</name>
</gene>
<protein>
    <recommendedName>
        <fullName evidence="2">histidine kinase</fullName>
        <ecNumber evidence="2">2.7.13.3</ecNumber>
    </recommendedName>
</protein>
<comment type="catalytic activity">
    <reaction evidence="1">
        <text>ATP + protein L-histidine = ADP + protein N-phospho-L-histidine.</text>
        <dbReference type="EC" id="2.7.13.3"/>
    </reaction>
</comment>
<dbReference type="Gene3D" id="1.20.5.1930">
    <property type="match status" value="1"/>
</dbReference>
<keyword evidence="6 11" id="KW-0418">Kinase</keyword>
<dbReference type="Pfam" id="PF07730">
    <property type="entry name" value="HisKA_3"/>
    <property type="match status" value="1"/>
</dbReference>
<evidence type="ECO:0000256" key="1">
    <source>
        <dbReference type="ARBA" id="ARBA00000085"/>
    </source>
</evidence>
<evidence type="ECO:0000256" key="8">
    <source>
        <dbReference type="ARBA" id="ARBA00023012"/>
    </source>
</evidence>
<dbReference type="InterPro" id="IPR011712">
    <property type="entry name" value="Sig_transdc_His_kin_sub3_dim/P"/>
</dbReference>
<dbReference type="PANTHER" id="PTHR24421:SF10">
    <property type="entry name" value="NITRATE_NITRITE SENSOR PROTEIN NARQ"/>
    <property type="match status" value="1"/>
</dbReference>
<dbReference type="SUPFAM" id="SSF55874">
    <property type="entry name" value="ATPase domain of HSP90 chaperone/DNA topoisomerase II/histidine kinase"/>
    <property type="match status" value="1"/>
</dbReference>
<dbReference type="Gene3D" id="3.30.565.10">
    <property type="entry name" value="Histidine kinase-like ATPase, C-terminal domain"/>
    <property type="match status" value="1"/>
</dbReference>
<sequence>MMSRVRAHRALLTDLLLAGAMGFLSLQAEQTVEPPWRAPLAVIGVGALLLRRRYPVAALTVVTLVVSGGVIAGFLFPGLALGLGVLMYTVALELDGRRPWGYAALVSAAVCVPGLILHFDTWWGVNSFAVPVWIVGGAAIGDSVRSRRAYIAEVTERARQAELTREEEARRRVIDERLRIARELHDVVAHHIAVISVQAGAATRVLRSDPEQVWPVLTHIRSAADTVLTEIQSVVGVLRDPNEVTSTEPTPGMDRLPVLLDDLRAMGFAVSYTAHGEHRALPAMTDITAFRIVQEALTNARRYGDGSASLAVDFDADEVRVTVTNRVRPAAATGSGFGLLGMRERATAAAGTLETGPTPDGSFRVRAVLPLRAEVTA</sequence>
<keyword evidence="12" id="KW-1185">Reference proteome</keyword>
<keyword evidence="9" id="KW-0812">Transmembrane</keyword>
<evidence type="ECO:0000256" key="6">
    <source>
        <dbReference type="ARBA" id="ARBA00022777"/>
    </source>
</evidence>
<keyword evidence="7" id="KW-0067">ATP-binding</keyword>
<name>A0ABN0U0D6_9ACTN</name>
<dbReference type="InterPro" id="IPR050482">
    <property type="entry name" value="Sensor_HK_TwoCompSys"/>
</dbReference>
<dbReference type="EMBL" id="BAAAGX010000007">
    <property type="protein sequence ID" value="GAA0234768.1"/>
    <property type="molecule type" value="Genomic_DNA"/>
</dbReference>
<evidence type="ECO:0000313" key="11">
    <source>
        <dbReference type="EMBL" id="GAA0234768.1"/>
    </source>
</evidence>
<accession>A0ABN0U0D6</accession>
<comment type="caution">
    <text evidence="11">The sequence shown here is derived from an EMBL/GenBank/DDBJ whole genome shotgun (WGS) entry which is preliminary data.</text>
</comment>
<dbReference type="InterPro" id="IPR036890">
    <property type="entry name" value="HATPase_C_sf"/>
</dbReference>
<dbReference type="CDD" id="cd16917">
    <property type="entry name" value="HATPase_UhpB-NarQ-NarX-like"/>
    <property type="match status" value="1"/>
</dbReference>
<reference evidence="11 12" key="1">
    <citation type="journal article" date="2019" name="Int. J. Syst. Evol. Microbiol.">
        <title>The Global Catalogue of Microorganisms (GCM) 10K type strain sequencing project: providing services to taxonomists for standard genome sequencing and annotation.</title>
        <authorList>
            <consortium name="The Broad Institute Genomics Platform"/>
            <consortium name="The Broad Institute Genome Sequencing Center for Infectious Disease"/>
            <person name="Wu L."/>
            <person name="Ma J."/>
        </authorList>
    </citation>
    <scope>NUCLEOTIDE SEQUENCE [LARGE SCALE GENOMIC DNA]</scope>
    <source>
        <strain evidence="11 12">JCM 10425</strain>
    </source>
</reference>
<evidence type="ECO:0000256" key="5">
    <source>
        <dbReference type="ARBA" id="ARBA00022741"/>
    </source>
</evidence>
<evidence type="ECO:0000256" key="9">
    <source>
        <dbReference type="SAM" id="Phobius"/>
    </source>
</evidence>
<dbReference type="GO" id="GO:0016301">
    <property type="term" value="F:kinase activity"/>
    <property type="evidence" value="ECO:0007669"/>
    <property type="project" value="UniProtKB-KW"/>
</dbReference>
<feature type="domain" description="Signal transduction histidine kinase subgroup 3 dimerisation and phosphoacceptor" evidence="10">
    <location>
        <begin position="176"/>
        <end position="241"/>
    </location>
</feature>
<evidence type="ECO:0000256" key="2">
    <source>
        <dbReference type="ARBA" id="ARBA00012438"/>
    </source>
</evidence>
<evidence type="ECO:0000256" key="7">
    <source>
        <dbReference type="ARBA" id="ARBA00022840"/>
    </source>
</evidence>
<keyword evidence="3" id="KW-0597">Phosphoprotein</keyword>
<evidence type="ECO:0000259" key="10">
    <source>
        <dbReference type="Pfam" id="PF07730"/>
    </source>
</evidence>
<keyword evidence="5" id="KW-0547">Nucleotide-binding</keyword>
<keyword evidence="9" id="KW-0472">Membrane</keyword>
<dbReference type="Proteomes" id="UP001500967">
    <property type="component" value="Unassembled WGS sequence"/>
</dbReference>
<organism evidence="11 12">
    <name type="scientific">Cryptosporangium japonicum</name>
    <dbReference type="NCBI Taxonomy" id="80872"/>
    <lineage>
        <taxon>Bacteria</taxon>
        <taxon>Bacillati</taxon>
        <taxon>Actinomycetota</taxon>
        <taxon>Actinomycetes</taxon>
        <taxon>Cryptosporangiales</taxon>
        <taxon>Cryptosporangiaceae</taxon>
        <taxon>Cryptosporangium</taxon>
    </lineage>
</organism>
<keyword evidence="9" id="KW-1133">Transmembrane helix</keyword>
<dbReference type="PANTHER" id="PTHR24421">
    <property type="entry name" value="NITRATE/NITRITE SENSOR PROTEIN NARX-RELATED"/>
    <property type="match status" value="1"/>
</dbReference>
<evidence type="ECO:0000313" key="12">
    <source>
        <dbReference type="Proteomes" id="UP001500967"/>
    </source>
</evidence>
<dbReference type="RefSeq" id="WP_344648479.1">
    <property type="nucleotide sequence ID" value="NZ_BAAAGX010000007.1"/>
</dbReference>
<dbReference type="EC" id="2.7.13.3" evidence="2"/>
<keyword evidence="8" id="KW-0902">Two-component regulatory system</keyword>
<keyword evidence="4" id="KW-0808">Transferase</keyword>
<evidence type="ECO:0000256" key="3">
    <source>
        <dbReference type="ARBA" id="ARBA00022553"/>
    </source>
</evidence>
<feature type="transmembrane region" description="Helical" evidence="9">
    <location>
        <begin position="123"/>
        <end position="141"/>
    </location>
</feature>
<evidence type="ECO:0000256" key="4">
    <source>
        <dbReference type="ARBA" id="ARBA00022679"/>
    </source>
</evidence>
<feature type="transmembrane region" description="Helical" evidence="9">
    <location>
        <begin position="56"/>
        <end position="88"/>
    </location>
</feature>
<feature type="transmembrane region" description="Helical" evidence="9">
    <location>
        <begin position="100"/>
        <end position="117"/>
    </location>
</feature>
<proteinExistence type="predicted"/>